<dbReference type="CDD" id="cd00293">
    <property type="entry name" value="USP-like"/>
    <property type="match status" value="1"/>
</dbReference>
<dbReference type="PANTHER" id="PTHR46268">
    <property type="entry name" value="STRESS RESPONSE PROTEIN NHAX"/>
    <property type="match status" value="1"/>
</dbReference>
<dbReference type="PANTHER" id="PTHR46268:SF6">
    <property type="entry name" value="UNIVERSAL STRESS PROTEIN UP12"/>
    <property type="match status" value="1"/>
</dbReference>
<evidence type="ECO:0000256" key="1">
    <source>
        <dbReference type="ARBA" id="ARBA00008791"/>
    </source>
</evidence>
<comment type="similarity">
    <text evidence="1">Belongs to the universal stress protein A family.</text>
</comment>
<evidence type="ECO:0000313" key="3">
    <source>
        <dbReference type="EMBL" id="VAW09347.1"/>
    </source>
</evidence>
<reference evidence="3" key="1">
    <citation type="submission" date="2018-06" db="EMBL/GenBank/DDBJ databases">
        <authorList>
            <person name="Zhirakovskaya E."/>
        </authorList>
    </citation>
    <scope>NUCLEOTIDE SEQUENCE</scope>
</reference>
<dbReference type="AlphaFoldDB" id="A0A3B0T7P0"/>
<dbReference type="Pfam" id="PF00582">
    <property type="entry name" value="Usp"/>
    <property type="match status" value="1"/>
</dbReference>
<dbReference type="EMBL" id="UOEK01000562">
    <property type="protein sequence ID" value="VAW09347.1"/>
    <property type="molecule type" value="Genomic_DNA"/>
</dbReference>
<dbReference type="Gene3D" id="3.40.50.620">
    <property type="entry name" value="HUPs"/>
    <property type="match status" value="1"/>
</dbReference>
<dbReference type="InterPro" id="IPR006016">
    <property type="entry name" value="UspA"/>
</dbReference>
<sequence length="172" mass="18017">MHVVVATDGQLAVDDVVAFAAPLAGEDTVTVLTAVVIPRNLLTDLRTIFGEQAPIQIDADAEYVGSDSRVGSGPTGWPGDDAIIERYLGDKRIERCKPITDALKAQGIEASSLAIEGTNAAKVILEYIDTDNPGAVITGTHGQGLFEGLLGSTSTRVARHAKCAVILIRTGH</sequence>
<dbReference type="InterPro" id="IPR006015">
    <property type="entry name" value="Universal_stress_UspA"/>
</dbReference>
<gene>
    <name evidence="3" type="ORF">MNBD_ACTINO02-563</name>
</gene>
<name>A0A3B0T7P0_9ZZZZ</name>
<accession>A0A3B0T7P0</accession>
<proteinExistence type="inferred from homology"/>
<organism evidence="3">
    <name type="scientific">hydrothermal vent metagenome</name>
    <dbReference type="NCBI Taxonomy" id="652676"/>
    <lineage>
        <taxon>unclassified sequences</taxon>
        <taxon>metagenomes</taxon>
        <taxon>ecological metagenomes</taxon>
    </lineage>
</organism>
<dbReference type="SUPFAM" id="SSF52402">
    <property type="entry name" value="Adenine nucleotide alpha hydrolases-like"/>
    <property type="match status" value="1"/>
</dbReference>
<evidence type="ECO:0000259" key="2">
    <source>
        <dbReference type="Pfam" id="PF00582"/>
    </source>
</evidence>
<protein>
    <recommendedName>
        <fullName evidence="2">UspA domain-containing protein</fullName>
    </recommendedName>
</protein>
<dbReference type="InterPro" id="IPR014729">
    <property type="entry name" value="Rossmann-like_a/b/a_fold"/>
</dbReference>
<dbReference type="PRINTS" id="PR01438">
    <property type="entry name" value="UNVRSLSTRESS"/>
</dbReference>
<feature type="domain" description="UspA" evidence="2">
    <location>
        <begin position="2"/>
        <end position="169"/>
    </location>
</feature>